<organism evidence="2 3">
    <name type="scientific">Clonostachys rhizophaga</name>
    <dbReference type="NCBI Taxonomy" id="160324"/>
    <lineage>
        <taxon>Eukaryota</taxon>
        <taxon>Fungi</taxon>
        <taxon>Dikarya</taxon>
        <taxon>Ascomycota</taxon>
        <taxon>Pezizomycotina</taxon>
        <taxon>Sordariomycetes</taxon>
        <taxon>Hypocreomycetidae</taxon>
        <taxon>Hypocreales</taxon>
        <taxon>Bionectriaceae</taxon>
        <taxon>Clonostachys</taxon>
    </lineage>
</organism>
<evidence type="ECO:0000313" key="3">
    <source>
        <dbReference type="Proteomes" id="UP000696573"/>
    </source>
</evidence>
<name>A0A9N9YA79_9HYPO</name>
<feature type="compositionally biased region" description="Polar residues" evidence="1">
    <location>
        <begin position="22"/>
        <end position="41"/>
    </location>
</feature>
<feature type="compositionally biased region" description="Basic and acidic residues" evidence="1">
    <location>
        <begin position="42"/>
        <end position="52"/>
    </location>
</feature>
<sequence>MPRIKRNTMNTPTKSAVEESPRPSSHTPSKSGNAPASSSNRKSTEEQNDELKSNLTQAHTDKRKRISEELLAPQSSTKRVRERCPWNRLSYRLPKCPPRYLGDGDEEQWQTAMRRYRLYEKAAARLSTILKPGQEQASNA</sequence>
<accession>A0A9N9YA79</accession>
<protein>
    <submittedName>
        <fullName evidence="2">Uncharacterized protein</fullName>
    </submittedName>
</protein>
<gene>
    <name evidence="2" type="ORF">CRHIZ90672A_00007900</name>
</gene>
<dbReference type="EMBL" id="CABFNQ020000451">
    <property type="protein sequence ID" value="CAH0015709.1"/>
    <property type="molecule type" value="Genomic_DNA"/>
</dbReference>
<dbReference type="AlphaFoldDB" id="A0A9N9YA79"/>
<evidence type="ECO:0000256" key="1">
    <source>
        <dbReference type="SAM" id="MobiDB-lite"/>
    </source>
</evidence>
<evidence type="ECO:0000313" key="2">
    <source>
        <dbReference type="EMBL" id="CAH0015709.1"/>
    </source>
</evidence>
<dbReference type="Proteomes" id="UP000696573">
    <property type="component" value="Unassembled WGS sequence"/>
</dbReference>
<keyword evidence="3" id="KW-1185">Reference proteome</keyword>
<reference evidence="2" key="1">
    <citation type="submission" date="2021-10" db="EMBL/GenBank/DDBJ databases">
        <authorList>
            <person name="Piombo E."/>
        </authorList>
    </citation>
    <scope>NUCLEOTIDE SEQUENCE</scope>
</reference>
<proteinExistence type="predicted"/>
<feature type="region of interest" description="Disordered" evidence="1">
    <location>
        <begin position="1"/>
        <end position="81"/>
    </location>
</feature>
<comment type="caution">
    <text evidence="2">The sequence shown here is derived from an EMBL/GenBank/DDBJ whole genome shotgun (WGS) entry which is preliminary data.</text>
</comment>